<keyword evidence="2" id="KW-0560">Oxidoreductase</keyword>
<dbReference type="InterPro" id="IPR029039">
    <property type="entry name" value="Flavoprotein-like_sf"/>
</dbReference>
<evidence type="ECO:0000259" key="3">
    <source>
        <dbReference type="Pfam" id="PF02525"/>
    </source>
</evidence>
<dbReference type="SUPFAM" id="SSF52218">
    <property type="entry name" value="Flavoproteins"/>
    <property type="match status" value="1"/>
</dbReference>
<name>A0A371PP50_9BACL</name>
<comment type="similarity">
    <text evidence="1">Belongs to the NAD(P)H dehydrogenase (quinone) family.</text>
</comment>
<reference evidence="4 5" key="1">
    <citation type="submission" date="2018-08" db="EMBL/GenBank/DDBJ databases">
        <title>Paenibacillus sp. M4BSY-1, whole genome shotgun sequence.</title>
        <authorList>
            <person name="Tuo L."/>
        </authorList>
    </citation>
    <scope>NUCLEOTIDE SEQUENCE [LARGE SCALE GENOMIC DNA]</scope>
    <source>
        <strain evidence="4 5">M4BSY-1</strain>
    </source>
</reference>
<dbReference type="AlphaFoldDB" id="A0A371PP50"/>
<dbReference type="GO" id="GO:0005829">
    <property type="term" value="C:cytosol"/>
    <property type="evidence" value="ECO:0007669"/>
    <property type="project" value="TreeGrafter"/>
</dbReference>
<dbReference type="Gene3D" id="3.40.50.360">
    <property type="match status" value="1"/>
</dbReference>
<keyword evidence="5" id="KW-1185">Reference proteome</keyword>
<dbReference type="PANTHER" id="PTHR10204">
    <property type="entry name" value="NAD P H OXIDOREDUCTASE-RELATED"/>
    <property type="match status" value="1"/>
</dbReference>
<evidence type="ECO:0000313" key="4">
    <source>
        <dbReference type="EMBL" id="REK77577.1"/>
    </source>
</evidence>
<dbReference type="GO" id="GO:0003955">
    <property type="term" value="F:NAD(P)H dehydrogenase (quinone) activity"/>
    <property type="evidence" value="ECO:0007669"/>
    <property type="project" value="TreeGrafter"/>
</dbReference>
<dbReference type="PANTHER" id="PTHR10204:SF34">
    <property type="entry name" value="NAD(P)H DEHYDROGENASE [QUINONE] 1 ISOFORM 1"/>
    <property type="match status" value="1"/>
</dbReference>
<dbReference type="InterPro" id="IPR051545">
    <property type="entry name" value="NAD(P)H_dehydrogenase_qn"/>
</dbReference>
<dbReference type="RefSeq" id="WP_116045276.1">
    <property type="nucleotide sequence ID" value="NZ_QUBQ01000001.1"/>
</dbReference>
<accession>A0A371PP50</accession>
<comment type="caution">
    <text evidence="4">The sequence shown here is derived from an EMBL/GenBank/DDBJ whole genome shotgun (WGS) entry which is preliminary data.</text>
</comment>
<dbReference type="Pfam" id="PF02525">
    <property type="entry name" value="Flavodoxin_2"/>
    <property type="match status" value="1"/>
</dbReference>
<dbReference type="Proteomes" id="UP000261905">
    <property type="component" value="Unassembled WGS sequence"/>
</dbReference>
<dbReference type="EMBL" id="QUBQ01000001">
    <property type="protein sequence ID" value="REK77577.1"/>
    <property type="molecule type" value="Genomic_DNA"/>
</dbReference>
<sequence>MKTNILVINGHPDPKSFCSALSEAYIAGAEGNGAQVRYLDLNKLSFDPILQYGYRQRTELEPELAEAQELIRWAHHLVFVYPTWWGAMPALLKGFIDRVFLPGFAFKYRQNSPLWDKLLVGRTAHLIVTMDTPSLFNRLIYRRAGHNVMKRNILQFCGIKPVRITEITPVKPSTPEQRDKWLNQVKQLGAKRA</sequence>
<proteinExistence type="inferred from homology"/>
<gene>
    <name evidence="4" type="ORF">DX130_11455</name>
</gene>
<evidence type="ECO:0000256" key="2">
    <source>
        <dbReference type="ARBA" id="ARBA00023002"/>
    </source>
</evidence>
<evidence type="ECO:0000256" key="1">
    <source>
        <dbReference type="ARBA" id="ARBA00006252"/>
    </source>
</evidence>
<dbReference type="InterPro" id="IPR003680">
    <property type="entry name" value="Flavodoxin_fold"/>
</dbReference>
<feature type="domain" description="Flavodoxin-like fold" evidence="3">
    <location>
        <begin position="4"/>
        <end position="187"/>
    </location>
</feature>
<organism evidence="4 5">
    <name type="scientific">Paenibacillus paeoniae</name>
    <dbReference type="NCBI Taxonomy" id="2292705"/>
    <lineage>
        <taxon>Bacteria</taxon>
        <taxon>Bacillati</taxon>
        <taxon>Bacillota</taxon>
        <taxon>Bacilli</taxon>
        <taxon>Bacillales</taxon>
        <taxon>Paenibacillaceae</taxon>
        <taxon>Paenibacillus</taxon>
    </lineage>
</organism>
<protein>
    <submittedName>
        <fullName evidence="4">Flavodoxin family protein</fullName>
    </submittedName>
</protein>
<dbReference type="OrthoDB" id="9798454at2"/>
<evidence type="ECO:0000313" key="5">
    <source>
        <dbReference type="Proteomes" id="UP000261905"/>
    </source>
</evidence>